<dbReference type="HOGENOM" id="CLU_044999_0_2_1"/>
<dbReference type="STRING" id="1016849.A0A0D1YMM9"/>
<evidence type="ECO:0008006" key="4">
    <source>
        <dbReference type="Google" id="ProtNLM"/>
    </source>
</evidence>
<proteinExistence type="predicted"/>
<reference evidence="2 3" key="1">
    <citation type="submission" date="2015-01" db="EMBL/GenBank/DDBJ databases">
        <title>The Genome Sequence of Exophiala sideris CBS121828.</title>
        <authorList>
            <consortium name="The Broad Institute Genomics Platform"/>
            <person name="Cuomo C."/>
            <person name="de Hoog S."/>
            <person name="Gorbushina A."/>
            <person name="Stielow B."/>
            <person name="Teixiera M."/>
            <person name="Abouelleil A."/>
            <person name="Chapman S.B."/>
            <person name="Priest M."/>
            <person name="Young S.K."/>
            <person name="Wortman J."/>
            <person name="Nusbaum C."/>
            <person name="Birren B."/>
        </authorList>
    </citation>
    <scope>NUCLEOTIDE SEQUENCE [LARGE SCALE GENOMIC DNA]</scope>
    <source>
        <strain evidence="2 3">CBS 121828</strain>
    </source>
</reference>
<name>A0A0D1YMM9_9EURO</name>
<dbReference type="PANTHER" id="PTHR47534">
    <property type="entry name" value="YALI0E05731P"/>
    <property type="match status" value="1"/>
</dbReference>
<protein>
    <recommendedName>
        <fullName evidence="4">Ketoreductase (KR) domain-containing protein</fullName>
    </recommendedName>
</protein>
<dbReference type="GO" id="GO:0016491">
    <property type="term" value="F:oxidoreductase activity"/>
    <property type="evidence" value="ECO:0007669"/>
    <property type="project" value="UniProtKB-KW"/>
</dbReference>
<organism evidence="2 3">
    <name type="scientific">Exophiala sideris</name>
    <dbReference type="NCBI Taxonomy" id="1016849"/>
    <lineage>
        <taxon>Eukaryota</taxon>
        <taxon>Fungi</taxon>
        <taxon>Dikarya</taxon>
        <taxon>Ascomycota</taxon>
        <taxon>Pezizomycotina</taxon>
        <taxon>Eurotiomycetes</taxon>
        <taxon>Chaetothyriomycetidae</taxon>
        <taxon>Chaetothyriales</taxon>
        <taxon>Herpotrichiellaceae</taxon>
        <taxon>Exophiala</taxon>
    </lineage>
</organism>
<dbReference type="AlphaFoldDB" id="A0A0D1YMM9"/>
<dbReference type="InterPro" id="IPR036291">
    <property type="entry name" value="NAD(P)-bd_dom_sf"/>
</dbReference>
<dbReference type="EMBL" id="KN846952">
    <property type="protein sequence ID" value="KIV84152.1"/>
    <property type="molecule type" value="Genomic_DNA"/>
</dbReference>
<evidence type="ECO:0000313" key="2">
    <source>
        <dbReference type="EMBL" id="KIV84152.1"/>
    </source>
</evidence>
<gene>
    <name evidence="2" type="ORF">PV11_06122</name>
</gene>
<keyword evidence="1" id="KW-0560">Oxidoreductase</keyword>
<dbReference type="Pfam" id="PF00106">
    <property type="entry name" value="adh_short"/>
    <property type="match status" value="1"/>
</dbReference>
<dbReference type="PANTHER" id="PTHR47534:SF3">
    <property type="entry name" value="ALCOHOL DEHYDROGENASE-LIKE C-TERMINAL DOMAIN-CONTAINING PROTEIN"/>
    <property type="match status" value="1"/>
</dbReference>
<dbReference type="Proteomes" id="UP000053599">
    <property type="component" value="Unassembled WGS sequence"/>
</dbReference>
<dbReference type="Gene3D" id="3.40.50.720">
    <property type="entry name" value="NAD(P)-binding Rossmann-like Domain"/>
    <property type="match status" value="1"/>
</dbReference>
<evidence type="ECO:0000256" key="1">
    <source>
        <dbReference type="ARBA" id="ARBA00023002"/>
    </source>
</evidence>
<sequence>MKLPSYLCAPVTDLLPLLRLKNINEKRITMVRASIVRKCNTHFADEHHEGLVCVFAGATRIPGIGGATLERMATMLINSTFYILGRSATRFTPHLDRLKTLSPTCNFVFLEAEISLLSEVDAACQKIMAAEQKVDYLYMSAGLLPLNGAEYTKEGLEMCMALSYYSRMRMIVNLLPMLRQSPQPRVLSVLNGGNEQRMYDHDLDLKQHWSVLAAINHSTTMTSLSFERLAKLEPKVAFLHNFPGWVRTDIWARITAPDSSGIVWRFILAAIQALVATAMFLVGQTSEESGERQAYHLTSDEFGPGAWRIDAASKEVTNPGVLEQYEQEGGPEKVWDHTSRVFDRILAAQ</sequence>
<dbReference type="InterPro" id="IPR002347">
    <property type="entry name" value="SDR_fam"/>
</dbReference>
<accession>A0A0D1YMM9</accession>
<evidence type="ECO:0000313" key="3">
    <source>
        <dbReference type="Proteomes" id="UP000053599"/>
    </source>
</evidence>
<dbReference type="OrthoDB" id="2898509at2759"/>
<dbReference type="SUPFAM" id="SSF51735">
    <property type="entry name" value="NAD(P)-binding Rossmann-fold domains"/>
    <property type="match status" value="1"/>
</dbReference>
<dbReference type="InterPro" id="IPR052228">
    <property type="entry name" value="Sec_Metab_Biosynth_Oxidored"/>
</dbReference>